<evidence type="ECO:0000259" key="3">
    <source>
        <dbReference type="PROSITE" id="PS51186"/>
    </source>
</evidence>
<evidence type="ECO:0000256" key="1">
    <source>
        <dbReference type="ARBA" id="ARBA00022679"/>
    </source>
</evidence>
<dbReference type="PROSITE" id="PS51186">
    <property type="entry name" value="GNAT"/>
    <property type="match status" value="1"/>
</dbReference>
<organism evidence="4 5">
    <name type="scientific">Arthrobacter livingstonensis</name>
    <dbReference type="NCBI Taxonomy" id="670078"/>
    <lineage>
        <taxon>Bacteria</taxon>
        <taxon>Bacillati</taxon>
        <taxon>Actinomycetota</taxon>
        <taxon>Actinomycetes</taxon>
        <taxon>Micrococcales</taxon>
        <taxon>Micrococcaceae</taxon>
        <taxon>Arthrobacter</taxon>
    </lineage>
</organism>
<dbReference type="GO" id="GO:0008080">
    <property type="term" value="F:N-acetyltransferase activity"/>
    <property type="evidence" value="ECO:0007669"/>
    <property type="project" value="InterPro"/>
</dbReference>
<dbReference type="InterPro" id="IPR006464">
    <property type="entry name" value="AcTrfase_RimI/Ard1"/>
</dbReference>
<dbReference type="PANTHER" id="PTHR43877">
    <property type="entry name" value="AMINOALKYLPHOSPHONATE N-ACETYLTRANSFERASE-RELATED-RELATED"/>
    <property type="match status" value="1"/>
</dbReference>
<dbReference type="Gene3D" id="3.40.630.30">
    <property type="match status" value="1"/>
</dbReference>
<keyword evidence="5" id="KW-1185">Reference proteome</keyword>
<evidence type="ECO:0000313" key="5">
    <source>
        <dbReference type="Proteomes" id="UP000247832"/>
    </source>
</evidence>
<dbReference type="SUPFAM" id="SSF55729">
    <property type="entry name" value="Acyl-CoA N-acyltransferases (Nat)"/>
    <property type="match status" value="1"/>
</dbReference>
<accession>A0A2V5LA38</accession>
<dbReference type="Pfam" id="PF00583">
    <property type="entry name" value="Acetyltransf_1"/>
    <property type="match status" value="1"/>
</dbReference>
<proteinExistence type="predicted"/>
<evidence type="ECO:0000313" key="4">
    <source>
        <dbReference type="EMBL" id="PYI67324.1"/>
    </source>
</evidence>
<dbReference type="CDD" id="cd04301">
    <property type="entry name" value="NAT_SF"/>
    <property type="match status" value="1"/>
</dbReference>
<dbReference type="InterPro" id="IPR016181">
    <property type="entry name" value="Acyl_CoA_acyltransferase"/>
</dbReference>
<dbReference type="InterPro" id="IPR050832">
    <property type="entry name" value="Bact_Acetyltransf"/>
</dbReference>
<protein>
    <submittedName>
        <fullName evidence="4">Ribosomal-protein-alanine N-acetyltransferase</fullName>
    </submittedName>
</protein>
<keyword evidence="1 4" id="KW-0808">Transferase</keyword>
<dbReference type="AlphaFoldDB" id="A0A2V5LA38"/>
<dbReference type="OrthoDB" id="529907at2"/>
<sequence length="169" mass="18497">MAAADVDHVTAMDAALFGIDCWPRQLFMNELAAPDTRRYIVAEVAAAPGGGSAGPARVVGYAGLMCVPPIGDIQTVGVLPEFEGRGIARAMMVELIEEARRRGARDVMLEVSSTNPRAQDLYRRFGFEHIHTRRRYYRDGSDGLVMRLSLARRDRGNSDTASADTKEPS</sequence>
<feature type="domain" description="N-acetyltransferase" evidence="3">
    <location>
        <begin position="1"/>
        <end position="151"/>
    </location>
</feature>
<dbReference type="EMBL" id="QJVD01000010">
    <property type="protein sequence ID" value="PYI67324.1"/>
    <property type="molecule type" value="Genomic_DNA"/>
</dbReference>
<keyword evidence="2" id="KW-0012">Acyltransferase</keyword>
<evidence type="ECO:0000256" key="2">
    <source>
        <dbReference type="ARBA" id="ARBA00023315"/>
    </source>
</evidence>
<dbReference type="InterPro" id="IPR000182">
    <property type="entry name" value="GNAT_dom"/>
</dbReference>
<dbReference type="Proteomes" id="UP000247832">
    <property type="component" value="Unassembled WGS sequence"/>
</dbReference>
<name>A0A2V5LA38_9MICC</name>
<dbReference type="NCBIfam" id="TIGR01575">
    <property type="entry name" value="rimI"/>
    <property type="match status" value="1"/>
</dbReference>
<comment type="caution">
    <text evidence="4">The sequence shown here is derived from an EMBL/GenBank/DDBJ whole genome shotgun (WGS) entry which is preliminary data.</text>
</comment>
<gene>
    <name evidence="4" type="primary">rimI</name>
    <name evidence="4" type="ORF">CVV68_10765</name>
</gene>
<reference evidence="4 5" key="1">
    <citation type="submission" date="2018-05" db="EMBL/GenBank/DDBJ databases">
        <title>Genetic diversity of glacier-inhabiting Cryobacterium bacteria in China and description of Cryobacterium mengkeensis sp. nov. and Arthrobacter glacialis sp. nov.</title>
        <authorList>
            <person name="Liu Q."/>
            <person name="Xin Y.-H."/>
        </authorList>
    </citation>
    <scope>NUCLEOTIDE SEQUENCE [LARGE SCALE GENOMIC DNA]</scope>
    <source>
        <strain evidence="4 5">LI2</strain>
    </source>
</reference>